<evidence type="ECO:0000313" key="2">
    <source>
        <dbReference type="Proteomes" id="UP000050741"/>
    </source>
</evidence>
<keyword evidence="1" id="KW-1133">Transmembrane helix</keyword>
<dbReference type="Proteomes" id="UP000050741">
    <property type="component" value="Unassembled WGS sequence"/>
</dbReference>
<dbReference type="WBParaSite" id="GPLIN_001081200">
    <property type="protein sequence ID" value="GPLIN_001081200"/>
    <property type="gene ID" value="GPLIN_001081200"/>
</dbReference>
<accession>A0A183CD58</accession>
<keyword evidence="2" id="KW-1185">Reference proteome</keyword>
<name>A0A183CD58_GLOPA</name>
<dbReference type="AlphaFoldDB" id="A0A183CD58"/>
<proteinExistence type="predicted"/>
<keyword evidence="1" id="KW-0812">Transmembrane</keyword>
<feature type="transmembrane region" description="Helical" evidence="1">
    <location>
        <begin position="21"/>
        <end position="40"/>
    </location>
</feature>
<evidence type="ECO:0000256" key="1">
    <source>
        <dbReference type="SAM" id="Phobius"/>
    </source>
</evidence>
<evidence type="ECO:0000313" key="3">
    <source>
        <dbReference type="WBParaSite" id="GPLIN_001081200"/>
    </source>
</evidence>
<sequence length="125" mass="13651">MSGNSKKVDKRLKEIFICDDVLFNVLAFCGPFVLGLKIALISDRFTFGDAHFRTKDVSDQFLLTQSDQEALLVRLDALEQKQAANAEQQKADQKGLSATIHQVGLKKALADVNAVSSPSQVKSIG</sequence>
<protein>
    <submittedName>
        <fullName evidence="3">Transmembrane protein</fullName>
    </submittedName>
</protein>
<organism evidence="2 3">
    <name type="scientific">Globodera pallida</name>
    <name type="common">Potato cyst nematode worm</name>
    <name type="synonym">Heterodera pallida</name>
    <dbReference type="NCBI Taxonomy" id="36090"/>
    <lineage>
        <taxon>Eukaryota</taxon>
        <taxon>Metazoa</taxon>
        <taxon>Ecdysozoa</taxon>
        <taxon>Nematoda</taxon>
        <taxon>Chromadorea</taxon>
        <taxon>Rhabditida</taxon>
        <taxon>Tylenchina</taxon>
        <taxon>Tylenchomorpha</taxon>
        <taxon>Tylenchoidea</taxon>
        <taxon>Heteroderidae</taxon>
        <taxon>Heteroderinae</taxon>
        <taxon>Globodera</taxon>
    </lineage>
</organism>
<reference evidence="3" key="2">
    <citation type="submission" date="2016-06" db="UniProtKB">
        <authorList>
            <consortium name="WormBaseParasite"/>
        </authorList>
    </citation>
    <scope>IDENTIFICATION</scope>
</reference>
<keyword evidence="1" id="KW-0472">Membrane</keyword>
<reference evidence="2" key="1">
    <citation type="submission" date="2014-05" db="EMBL/GenBank/DDBJ databases">
        <title>The genome and life-stage specific transcriptomes of Globodera pallida elucidate key aspects of plant parasitism by a cyst nematode.</title>
        <authorList>
            <person name="Cotton J.A."/>
            <person name="Lilley C.J."/>
            <person name="Jones L.M."/>
            <person name="Kikuchi T."/>
            <person name="Reid A.J."/>
            <person name="Thorpe P."/>
            <person name="Tsai I.J."/>
            <person name="Beasley H."/>
            <person name="Blok V."/>
            <person name="Cock P.J.A."/>
            <person name="Van den Akker S.E."/>
            <person name="Holroyd N."/>
            <person name="Hunt M."/>
            <person name="Mantelin S."/>
            <person name="Naghra H."/>
            <person name="Pain A."/>
            <person name="Palomares-Rius J.E."/>
            <person name="Zarowiecki M."/>
            <person name="Berriman M."/>
            <person name="Jones J.T."/>
            <person name="Urwin P.E."/>
        </authorList>
    </citation>
    <scope>NUCLEOTIDE SEQUENCE [LARGE SCALE GENOMIC DNA]</scope>
    <source>
        <strain evidence="2">Lindley</strain>
    </source>
</reference>